<dbReference type="HAMAP" id="MF_00957">
    <property type="entry name" value="PolyA_pol"/>
    <property type="match status" value="1"/>
</dbReference>
<dbReference type="PANTHER" id="PTHR43051:SF1">
    <property type="entry name" value="POLYNUCLEOTIDE ADENYLYLTRANSFERASE FAMILY PROTEIN"/>
    <property type="match status" value="1"/>
</dbReference>
<reference evidence="13 14" key="1">
    <citation type="submission" date="2014-01" db="EMBL/GenBank/DDBJ databases">
        <title>Full genme sequencing of cellulolytic bacterium Gynuella sunshinyii YC6258T gen. nov., sp. nov.</title>
        <authorList>
            <person name="Khan H."/>
            <person name="Chung E.J."/>
            <person name="Chung Y.R."/>
        </authorList>
    </citation>
    <scope>NUCLEOTIDE SEQUENCE [LARGE SCALE GENOMIC DNA]</scope>
    <source>
        <strain evidence="13 14">YC6258</strain>
    </source>
</reference>
<dbReference type="EMBL" id="CP007142">
    <property type="protein sequence ID" value="AJQ97244.1"/>
    <property type="molecule type" value="Genomic_DNA"/>
</dbReference>
<dbReference type="Gene3D" id="3.30.460.10">
    <property type="entry name" value="Beta Polymerase, domain 2"/>
    <property type="match status" value="1"/>
</dbReference>
<dbReference type="GO" id="GO:0006397">
    <property type="term" value="P:mRNA processing"/>
    <property type="evidence" value="ECO:0007669"/>
    <property type="project" value="UniProtKB-KW"/>
</dbReference>
<evidence type="ECO:0000256" key="2">
    <source>
        <dbReference type="ARBA" id="ARBA00022679"/>
    </source>
</evidence>
<dbReference type="InterPro" id="IPR010206">
    <property type="entry name" value="PolA_pol_I"/>
</dbReference>
<evidence type="ECO:0000259" key="11">
    <source>
        <dbReference type="Pfam" id="PF12626"/>
    </source>
</evidence>
<dbReference type="Pfam" id="PF12626">
    <property type="entry name" value="PolyA_pol_arg_C"/>
    <property type="match status" value="1"/>
</dbReference>
<dbReference type="STRING" id="1445510.YC6258_05214"/>
<keyword evidence="5 7" id="KW-0694">RNA-binding</keyword>
<dbReference type="InterPro" id="IPR043519">
    <property type="entry name" value="NT_sf"/>
</dbReference>
<keyword evidence="6 7" id="KW-0804">Transcription</keyword>
<evidence type="ECO:0000259" key="12">
    <source>
        <dbReference type="Pfam" id="PF12627"/>
    </source>
</evidence>
<accession>A0A0C5W3R2</accession>
<feature type="active site" evidence="7">
    <location>
        <position position="71"/>
    </location>
</feature>
<feature type="compositionally biased region" description="Basic residues" evidence="9">
    <location>
        <begin position="445"/>
        <end position="455"/>
    </location>
</feature>
<feature type="active site" evidence="7">
    <location>
        <position position="69"/>
    </location>
</feature>
<dbReference type="HOGENOM" id="CLU_015961_0_0_6"/>
<organism evidence="13 14">
    <name type="scientific">Gynuella sunshinyii YC6258</name>
    <dbReference type="NCBI Taxonomy" id="1445510"/>
    <lineage>
        <taxon>Bacteria</taxon>
        <taxon>Pseudomonadati</taxon>
        <taxon>Pseudomonadota</taxon>
        <taxon>Gammaproteobacteria</taxon>
        <taxon>Oceanospirillales</taxon>
        <taxon>Saccharospirillaceae</taxon>
        <taxon>Gynuella</taxon>
    </lineage>
</organism>
<feature type="domain" description="Polymerase A arginine-rich C-terminal" evidence="11">
    <location>
        <begin position="332"/>
        <end position="451"/>
    </location>
</feature>
<feature type="domain" description="tRNA nucleotidyltransferase/poly(A) polymerase RNA and SrmB- binding" evidence="12">
    <location>
        <begin position="216"/>
        <end position="274"/>
    </location>
</feature>
<name>A0A0C5W3R2_9GAMM</name>
<evidence type="ECO:0000256" key="9">
    <source>
        <dbReference type="SAM" id="MobiDB-lite"/>
    </source>
</evidence>
<evidence type="ECO:0000256" key="8">
    <source>
        <dbReference type="RuleBase" id="RU003953"/>
    </source>
</evidence>
<dbReference type="SUPFAM" id="SSF81891">
    <property type="entry name" value="Poly A polymerase C-terminal region-like"/>
    <property type="match status" value="1"/>
</dbReference>
<feature type="domain" description="Poly A polymerase head" evidence="10">
    <location>
        <begin position="51"/>
        <end position="188"/>
    </location>
</feature>
<comment type="catalytic activity">
    <reaction evidence="7">
        <text>RNA(n) + ATP = RNA(n)-3'-adenine ribonucleotide + diphosphate</text>
        <dbReference type="Rhea" id="RHEA:11332"/>
        <dbReference type="Rhea" id="RHEA-COMP:14527"/>
        <dbReference type="Rhea" id="RHEA-COMP:17347"/>
        <dbReference type="ChEBI" id="CHEBI:30616"/>
        <dbReference type="ChEBI" id="CHEBI:33019"/>
        <dbReference type="ChEBI" id="CHEBI:140395"/>
        <dbReference type="ChEBI" id="CHEBI:173115"/>
        <dbReference type="EC" id="2.7.7.19"/>
    </reaction>
</comment>
<dbReference type="GO" id="GO:0003723">
    <property type="term" value="F:RNA binding"/>
    <property type="evidence" value="ECO:0007669"/>
    <property type="project" value="UniProtKB-UniRule"/>
</dbReference>
<evidence type="ECO:0000256" key="6">
    <source>
        <dbReference type="ARBA" id="ARBA00023163"/>
    </source>
</evidence>
<dbReference type="NCBIfam" id="TIGR01942">
    <property type="entry name" value="pcnB"/>
    <property type="match status" value="1"/>
</dbReference>
<keyword evidence="14" id="KW-1185">Reference proteome</keyword>
<evidence type="ECO:0000313" key="14">
    <source>
        <dbReference type="Proteomes" id="UP000032266"/>
    </source>
</evidence>
<dbReference type="Proteomes" id="UP000032266">
    <property type="component" value="Chromosome"/>
</dbReference>
<dbReference type="OrthoDB" id="9805698at2"/>
<dbReference type="EC" id="2.7.7.19" evidence="7"/>
<dbReference type="GO" id="GO:1990817">
    <property type="term" value="F:poly(A) RNA polymerase activity"/>
    <property type="evidence" value="ECO:0007669"/>
    <property type="project" value="UniProtKB-UniRule"/>
</dbReference>
<dbReference type="GO" id="GO:0005524">
    <property type="term" value="F:ATP binding"/>
    <property type="evidence" value="ECO:0007669"/>
    <property type="project" value="UniProtKB-UniRule"/>
</dbReference>
<dbReference type="GO" id="GO:0043633">
    <property type="term" value="P:polyadenylation-dependent RNA catabolic process"/>
    <property type="evidence" value="ECO:0007669"/>
    <property type="project" value="InterPro"/>
</dbReference>
<dbReference type="Gene3D" id="1.10.3090.10">
    <property type="entry name" value="cca-adding enzyme, domain 2"/>
    <property type="match status" value="1"/>
</dbReference>
<feature type="active site" evidence="7">
    <location>
        <position position="157"/>
    </location>
</feature>
<keyword evidence="4 7" id="KW-0067">ATP-binding</keyword>
<keyword evidence="13" id="KW-0548">Nucleotidyltransferase</keyword>
<dbReference type="Pfam" id="PF12627">
    <property type="entry name" value="PolyA_pol_RNAbd"/>
    <property type="match status" value="1"/>
</dbReference>
<proteinExistence type="inferred from homology"/>
<dbReference type="KEGG" id="gsn:YC6258_05214"/>
<dbReference type="InterPro" id="IPR052191">
    <property type="entry name" value="tRNA_ntf/polyA_polymerase_I"/>
</dbReference>
<dbReference type="SUPFAM" id="SSF81301">
    <property type="entry name" value="Nucleotidyltransferase"/>
    <property type="match status" value="1"/>
</dbReference>
<dbReference type="AlphaFoldDB" id="A0A0C5W3R2"/>
<gene>
    <name evidence="7" type="primary">pcnB</name>
    <name evidence="13" type="ORF">YC6258_05214</name>
</gene>
<dbReference type="FunFam" id="3.30.460.10:FF:000035">
    <property type="entry name" value="Poly(A) polymerase I"/>
    <property type="match status" value="1"/>
</dbReference>
<comment type="function">
    <text evidence="7">Adds poly(A) tail to the 3' end of many RNAs, which usually targets these RNAs for decay. Plays a significant role in the global control of gene expression, through influencing the rate of transcript degradation, and in the general RNA quality control.</text>
</comment>
<feature type="region of interest" description="Disordered" evidence="9">
    <location>
        <begin position="426"/>
        <end position="455"/>
    </location>
</feature>
<evidence type="ECO:0000256" key="5">
    <source>
        <dbReference type="ARBA" id="ARBA00022884"/>
    </source>
</evidence>
<evidence type="ECO:0000256" key="3">
    <source>
        <dbReference type="ARBA" id="ARBA00022741"/>
    </source>
</evidence>
<dbReference type="InterPro" id="IPR025866">
    <property type="entry name" value="PolyA_pol_arg_C_dom"/>
</dbReference>
<dbReference type="CDD" id="cd05398">
    <property type="entry name" value="NT_ClassII-CCAase"/>
    <property type="match status" value="1"/>
</dbReference>
<dbReference type="InterPro" id="IPR032828">
    <property type="entry name" value="PolyA_RNA-bd"/>
</dbReference>
<keyword evidence="1 7" id="KW-0507">mRNA processing</keyword>
<evidence type="ECO:0000256" key="4">
    <source>
        <dbReference type="ARBA" id="ARBA00022840"/>
    </source>
</evidence>
<sequence length="455" mass="52008">MIDRLLKIFTRPEPKLALVSVPRDQHTISRKDISPNALKVLYRLKNSGHQAYLVGGCVRDLMLDKKPKDFDVATDATPEEVKILFKNSRVIGRRFKIVHVSFGREIIEVTTFRAGHDSAENQEELHPKHAVAAKSEHGMLVRDNVYGTMEEDALRRDFTVNAFYYSVEDFSLKVFNQGITDIQSKTLRIIGNPETRYREDPVRMLRAARFAAKLEFELEPQTASKIPALSELLHNVAPARLFDETLKLFVSGHALASFRKLGELGLLKALLPATELSLQQDESGFYTRFIEHALLNTDRRVLQSKPVTPAFLYAALLWPAVNEQYQQLKNTGTPPSVALHKASQHVIGEQNKTTAIPKRFSIPMREIWELQLRLPRKQRARALAVLEHPRFRAAYDFLLLREEAGETTDGLGQWWTEFQQSDPAAQDIISQKQVPIRKEPGNSRPPRHRRKRPSF</sequence>
<evidence type="ECO:0000313" key="13">
    <source>
        <dbReference type="EMBL" id="AJQ97244.1"/>
    </source>
</evidence>
<dbReference type="InterPro" id="IPR002646">
    <property type="entry name" value="PolA_pol_head_dom"/>
</dbReference>
<evidence type="ECO:0000259" key="10">
    <source>
        <dbReference type="Pfam" id="PF01743"/>
    </source>
</evidence>
<dbReference type="Pfam" id="PF01743">
    <property type="entry name" value="PolyA_pol"/>
    <property type="match status" value="1"/>
</dbReference>
<dbReference type="PANTHER" id="PTHR43051">
    <property type="entry name" value="POLYNUCLEOTIDE ADENYLYLTRANSFERASE FAMILY PROTEIN"/>
    <property type="match status" value="1"/>
</dbReference>
<keyword evidence="2 7" id="KW-0808">Transferase</keyword>
<evidence type="ECO:0000256" key="7">
    <source>
        <dbReference type="HAMAP-Rule" id="MF_00957"/>
    </source>
</evidence>
<dbReference type="PATRIC" id="fig|1445510.3.peg.5177"/>
<dbReference type="RefSeq" id="WP_044619032.1">
    <property type="nucleotide sequence ID" value="NZ_CP007142.1"/>
</dbReference>
<protein>
    <recommendedName>
        <fullName evidence="7">Poly(A) polymerase I</fullName>
        <shortName evidence="7">PAP I</shortName>
        <ecNumber evidence="7">2.7.7.19</ecNumber>
    </recommendedName>
</protein>
<evidence type="ECO:0000256" key="1">
    <source>
        <dbReference type="ARBA" id="ARBA00022664"/>
    </source>
</evidence>
<comment type="similarity">
    <text evidence="7 8">Belongs to the tRNA nucleotidyltransferase/poly(A) polymerase family.</text>
</comment>
<keyword evidence="3 7" id="KW-0547">Nucleotide-binding</keyword>